<dbReference type="InterPro" id="IPR004170">
    <property type="entry name" value="WWE_dom"/>
</dbReference>
<organism evidence="5 6">
    <name type="scientific">Armadillidium nasatum</name>
    <dbReference type="NCBI Taxonomy" id="96803"/>
    <lineage>
        <taxon>Eukaryota</taxon>
        <taxon>Metazoa</taxon>
        <taxon>Ecdysozoa</taxon>
        <taxon>Arthropoda</taxon>
        <taxon>Crustacea</taxon>
        <taxon>Multicrustacea</taxon>
        <taxon>Malacostraca</taxon>
        <taxon>Eumalacostraca</taxon>
        <taxon>Peracarida</taxon>
        <taxon>Isopoda</taxon>
        <taxon>Oniscidea</taxon>
        <taxon>Crinocheta</taxon>
        <taxon>Armadillidiidae</taxon>
        <taxon>Armadillidium</taxon>
    </lineage>
</organism>
<evidence type="ECO:0000256" key="3">
    <source>
        <dbReference type="ARBA" id="ARBA00024347"/>
    </source>
</evidence>
<evidence type="ECO:0000256" key="1">
    <source>
        <dbReference type="ARBA" id="ARBA00004123"/>
    </source>
</evidence>
<reference evidence="5 6" key="1">
    <citation type="journal article" date="2019" name="PLoS Biol.">
        <title>Sex chromosomes control vertical transmission of feminizing Wolbachia symbionts in an isopod.</title>
        <authorList>
            <person name="Becking T."/>
            <person name="Chebbi M.A."/>
            <person name="Giraud I."/>
            <person name="Moumen B."/>
            <person name="Laverre T."/>
            <person name="Caubet Y."/>
            <person name="Peccoud J."/>
            <person name="Gilbert C."/>
            <person name="Cordaux R."/>
        </authorList>
    </citation>
    <scope>NUCLEOTIDE SEQUENCE [LARGE SCALE GENOMIC DNA]</scope>
    <source>
        <strain evidence="5">ANa2</strain>
        <tissue evidence="5">Whole body excluding digestive tract and cuticle</tissue>
    </source>
</reference>
<dbReference type="InterPro" id="IPR037197">
    <property type="entry name" value="WWE_dom_sf"/>
</dbReference>
<evidence type="ECO:0000259" key="4">
    <source>
        <dbReference type="PROSITE" id="PS50918"/>
    </source>
</evidence>
<dbReference type="EMBL" id="SEYY01006586">
    <property type="protein sequence ID" value="KAB7502852.1"/>
    <property type="molecule type" value="Genomic_DNA"/>
</dbReference>
<dbReference type="GO" id="GO:1990404">
    <property type="term" value="F:NAD+-protein mono-ADP-ribosyltransferase activity"/>
    <property type="evidence" value="ECO:0007669"/>
    <property type="project" value="TreeGrafter"/>
</dbReference>
<dbReference type="PANTHER" id="PTHR45740">
    <property type="entry name" value="POLY [ADP-RIBOSE] POLYMERASE"/>
    <property type="match status" value="1"/>
</dbReference>
<dbReference type="GO" id="GO:0005634">
    <property type="term" value="C:nucleus"/>
    <property type="evidence" value="ECO:0007669"/>
    <property type="project" value="UniProtKB-SubCell"/>
</dbReference>
<accession>A0A5N5T8N2</accession>
<dbReference type="OrthoDB" id="6371790at2759"/>
<feature type="non-terminal residue" evidence="5">
    <location>
        <position position="1"/>
    </location>
</feature>
<dbReference type="SUPFAM" id="SSF117839">
    <property type="entry name" value="WWE domain"/>
    <property type="match status" value="1"/>
</dbReference>
<comment type="similarity">
    <text evidence="3">Belongs to the ARTD/PARP family.</text>
</comment>
<evidence type="ECO:0000256" key="2">
    <source>
        <dbReference type="ARBA" id="ARBA00023242"/>
    </source>
</evidence>
<proteinExistence type="inferred from homology"/>
<evidence type="ECO:0000313" key="6">
    <source>
        <dbReference type="Proteomes" id="UP000326759"/>
    </source>
</evidence>
<feature type="domain" description="WWE" evidence="4">
    <location>
        <begin position="712"/>
        <end position="793"/>
    </location>
</feature>
<dbReference type="PANTHER" id="PTHR45740:SF2">
    <property type="entry name" value="POLY [ADP-RIBOSE] POLYMERASE"/>
    <property type="match status" value="1"/>
</dbReference>
<sequence length="944" mass="108920">KKQQYVGKPFQSPNTYTNQSTFSSHVMFRNEKTISSPRLAISHGCYSSQSLRCPTNFVPNFTFHPPISTVRSSSQQTSVPVRRKFNVVHSSQPSQQRYSKSVNWAPNNNNHFKSLKTENLYRKQKNENKNVKRKIDINAVVRELCKYEGFFCFLSNLSQKLNISGSELLKELKEKDHVFSTLNDPEKGDSLVELCPKLELCDNHQQDGCIRKICSQIHLCEDFVYSNCIKKDCPLGHMSNFKSDHNLNILKKHYISTLPNTSLRLLFQKVCTTIPTLNACLDYYQGKCKLAEKCKNLHICYSYVNTLGFCSLEDCTLSHDIRDAKIVIFLQSLGLSSNECPRDILKILKDKCIEKVNENYLKETSKTPIVKNTTEIDIKNKCIERANKNYLKETSKMPIVENTPKIVIKDKCIEKANENYLKETSKTIIVENTSEIDIKNKCIENANKNYLKETSKTPIVKNTTEIDIKNKCIEKANKNYLKETYKMPIVENTPEIGIKDKCIEKTNEIFLKETSKTPIVENTPEIDIKDKCIEKTNENYLKETSKTSIVENISEFGIKDGQIHENKNVKKITKSLGANQKTKIKSVHCTDFYGSIESTKICLDGIKLNCKLTDCPFFHCFHKSHWQFGNGDKWYNFEEYHSQILDSKYSDPNCEEVSLPKLDFSRLNTSQIGLIKLLGEKNLEIDFNKMTLFCESTDKTYYIWNLTTESSVFANENDDIENFTVFKWYFQDDDKIWNIFDNSDSSSLLLEKDYFQCQDSTTMFTSTKFSYLIDFDTMTQENETTYKKRALRRRPYIQRNDNGSTDSKKDECKEIFLSPQTSEDLNNKTFELVKLSATDDEYVDIHRKLLLSLPLIKRIKVWRIHDTSHASAGATLCSSDSSTKFTLLFAEVLIGNIVKGSSGLTREETSAFDTTTDNIENPTVFVKYNSQEYYPLYIVEVFIS</sequence>
<gene>
    <name evidence="5" type="ORF">Anas_13897</name>
</gene>
<dbReference type="GO" id="GO:0003950">
    <property type="term" value="F:NAD+ poly-ADP-ribosyltransferase activity"/>
    <property type="evidence" value="ECO:0007669"/>
    <property type="project" value="TreeGrafter"/>
</dbReference>
<evidence type="ECO:0000313" key="5">
    <source>
        <dbReference type="EMBL" id="KAB7502852.1"/>
    </source>
</evidence>
<dbReference type="Gene3D" id="3.90.228.10">
    <property type="match status" value="1"/>
</dbReference>
<dbReference type="Gene3D" id="3.30.720.50">
    <property type="match status" value="1"/>
</dbReference>
<dbReference type="PROSITE" id="PS50918">
    <property type="entry name" value="WWE"/>
    <property type="match status" value="1"/>
</dbReference>
<protein>
    <submittedName>
        <fullName evidence="5">Poly [ADP-ribose] polymerase 12</fullName>
    </submittedName>
</protein>
<comment type="caution">
    <text evidence="5">The sequence shown here is derived from an EMBL/GenBank/DDBJ whole genome shotgun (WGS) entry which is preliminary data.</text>
</comment>
<keyword evidence="6" id="KW-1185">Reference proteome</keyword>
<dbReference type="Proteomes" id="UP000326759">
    <property type="component" value="Unassembled WGS sequence"/>
</dbReference>
<dbReference type="AlphaFoldDB" id="A0A5N5T8N2"/>
<keyword evidence="2" id="KW-0539">Nucleus</keyword>
<dbReference type="InterPro" id="IPR051712">
    <property type="entry name" value="ARTD-AVP"/>
</dbReference>
<name>A0A5N5T8N2_9CRUS</name>
<dbReference type="Pfam" id="PF02825">
    <property type="entry name" value="WWE"/>
    <property type="match status" value="1"/>
</dbReference>
<comment type="subcellular location">
    <subcellularLocation>
        <location evidence="1">Nucleus</location>
    </subcellularLocation>
</comment>